<reference evidence="9" key="1">
    <citation type="submission" date="2020-12" db="EMBL/GenBank/DDBJ databases">
        <title>The genome sequence of Inhella sp. 4Y17.</title>
        <authorList>
            <person name="Liu Y."/>
        </authorList>
    </citation>
    <scope>NUCLEOTIDE SEQUENCE</scope>
    <source>
        <strain evidence="9">4Y10</strain>
    </source>
</reference>
<dbReference type="RefSeq" id="WP_198101109.1">
    <property type="nucleotide sequence ID" value="NZ_JAEDAL010000005.1"/>
</dbReference>
<accession>A0A931IVD4</accession>
<dbReference type="AlphaFoldDB" id="A0A931IVD4"/>
<dbReference type="Proteomes" id="UP000620139">
    <property type="component" value="Unassembled WGS sequence"/>
</dbReference>
<dbReference type="InterPro" id="IPR051205">
    <property type="entry name" value="UbiH/COQ6_monooxygenase"/>
</dbReference>
<comment type="cofactor">
    <cofactor evidence="1">
        <name>FAD</name>
        <dbReference type="ChEBI" id="CHEBI:57692"/>
    </cofactor>
</comment>
<keyword evidence="7" id="KW-0503">Monooxygenase</keyword>
<feature type="domain" description="FAD-binding" evidence="8">
    <location>
        <begin position="7"/>
        <end position="336"/>
    </location>
</feature>
<comment type="caution">
    <text evidence="9">The sequence shown here is derived from an EMBL/GenBank/DDBJ whole genome shotgun (WGS) entry which is preliminary data.</text>
</comment>
<dbReference type="NCBIfam" id="TIGR01988">
    <property type="entry name" value="Ubi-OHases"/>
    <property type="match status" value="1"/>
</dbReference>
<organism evidence="9 10">
    <name type="scientific">Inhella gelatinilytica</name>
    <dbReference type="NCBI Taxonomy" id="2795030"/>
    <lineage>
        <taxon>Bacteria</taxon>
        <taxon>Pseudomonadati</taxon>
        <taxon>Pseudomonadota</taxon>
        <taxon>Betaproteobacteria</taxon>
        <taxon>Burkholderiales</taxon>
        <taxon>Sphaerotilaceae</taxon>
        <taxon>Inhella</taxon>
    </lineage>
</organism>
<dbReference type="SUPFAM" id="SSF51905">
    <property type="entry name" value="FAD/NAD(P)-binding domain"/>
    <property type="match status" value="1"/>
</dbReference>
<keyword evidence="6" id="KW-0560">Oxidoreductase</keyword>
<evidence type="ECO:0000256" key="3">
    <source>
        <dbReference type="ARBA" id="ARBA00005349"/>
    </source>
</evidence>
<dbReference type="InterPro" id="IPR002938">
    <property type="entry name" value="FAD-bd"/>
</dbReference>
<gene>
    <name evidence="9" type="primary">ubiM</name>
    <name evidence="9" type="ORF">I7X43_11640</name>
</gene>
<protein>
    <submittedName>
        <fullName evidence="9">5-demethoxyubiquinol-8 5-hydroxylase UbiM</fullName>
    </submittedName>
</protein>
<evidence type="ECO:0000256" key="4">
    <source>
        <dbReference type="ARBA" id="ARBA00022630"/>
    </source>
</evidence>
<evidence type="ECO:0000259" key="8">
    <source>
        <dbReference type="Pfam" id="PF01494"/>
    </source>
</evidence>
<dbReference type="PANTHER" id="PTHR43876:SF25">
    <property type="entry name" value="MONOOXYGENASE NMA2164"/>
    <property type="match status" value="1"/>
</dbReference>
<dbReference type="PANTHER" id="PTHR43876">
    <property type="entry name" value="UBIQUINONE BIOSYNTHESIS MONOOXYGENASE COQ6, MITOCHONDRIAL"/>
    <property type="match status" value="1"/>
</dbReference>
<evidence type="ECO:0000313" key="9">
    <source>
        <dbReference type="EMBL" id="MBH9553495.1"/>
    </source>
</evidence>
<evidence type="ECO:0000256" key="7">
    <source>
        <dbReference type="ARBA" id="ARBA00023033"/>
    </source>
</evidence>
<name>A0A931IVD4_9BURK</name>
<evidence type="ECO:0000256" key="2">
    <source>
        <dbReference type="ARBA" id="ARBA00004749"/>
    </source>
</evidence>
<dbReference type="InterPro" id="IPR036188">
    <property type="entry name" value="FAD/NAD-bd_sf"/>
</dbReference>
<sequence>MSSANLDADVLVVGAGPAGLALSCALVDAGWRVQVFEQAAAERLAEPSDDGREIALTHRSRRILEQLGLWQRFPPPEPLRLATVRSAGTRRVLPFEARSEGREALGWLVGNHHIRAACWAGAQERGIPIHTGVAVTGLDRGAHAARIHLADGRALSAQLVVAADSRFSNLRRLAGIGARSLDFGRSAILCPLGHDIPHGGEAQECFLAGHTLALLPMPGQRVSAVWTVRSDAVAELMGLPEAEFAARVEAACEGRLGPMRVTGQRQVYPLVAVYAHTFAERRFALAGDAAVGMHPVTAHGYNFGLYGVETLVTELARAKHGGADAGDPEALARYARAHRVATQPIFEGTNAIVRLFTDDRMPALWLRRAVLDVAAHFPPVRWAISRQLTGV</sequence>
<keyword evidence="10" id="KW-1185">Reference proteome</keyword>
<dbReference type="GO" id="GO:0004497">
    <property type="term" value="F:monooxygenase activity"/>
    <property type="evidence" value="ECO:0007669"/>
    <property type="project" value="UniProtKB-KW"/>
</dbReference>
<dbReference type="NCBIfam" id="NF006593">
    <property type="entry name" value="PRK09126.1"/>
    <property type="match status" value="1"/>
</dbReference>
<comment type="similarity">
    <text evidence="3">Belongs to the UbiH/COQ6 family.</text>
</comment>
<keyword evidence="5" id="KW-0274">FAD</keyword>
<keyword evidence="4" id="KW-0285">Flavoprotein</keyword>
<dbReference type="GO" id="GO:0006744">
    <property type="term" value="P:ubiquinone biosynthetic process"/>
    <property type="evidence" value="ECO:0007669"/>
    <property type="project" value="InterPro"/>
</dbReference>
<dbReference type="PRINTS" id="PR00420">
    <property type="entry name" value="RNGMNOXGNASE"/>
</dbReference>
<proteinExistence type="inferred from homology"/>
<dbReference type="InterPro" id="IPR010971">
    <property type="entry name" value="UbiH/COQ6"/>
</dbReference>
<dbReference type="GO" id="GO:0016705">
    <property type="term" value="F:oxidoreductase activity, acting on paired donors, with incorporation or reduction of molecular oxygen"/>
    <property type="evidence" value="ECO:0007669"/>
    <property type="project" value="InterPro"/>
</dbReference>
<evidence type="ECO:0000256" key="6">
    <source>
        <dbReference type="ARBA" id="ARBA00023002"/>
    </source>
</evidence>
<dbReference type="Pfam" id="PF01494">
    <property type="entry name" value="FAD_binding_3"/>
    <property type="match status" value="1"/>
</dbReference>
<evidence type="ECO:0000256" key="1">
    <source>
        <dbReference type="ARBA" id="ARBA00001974"/>
    </source>
</evidence>
<comment type="pathway">
    <text evidence="2">Cofactor biosynthesis; ubiquinone biosynthesis.</text>
</comment>
<dbReference type="GO" id="GO:0071949">
    <property type="term" value="F:FAD binding"/>
    <property type="evidence" value="ECO:0007669"/>
    <property type="project" value="InterPro"/>
</dbReference>
<evidence type="ECO:0000256" key="5">
    <source>
        <dbReference type="ARBA" id="ARBA00022827"/>
    </source>
</evidence>
<evidence type="ECO:0000313" key="10">
    <source>
        <dbReference type="Proteomes" id="UP000620139"/>
    </source>
</evidence>
<dbReference type="EMBL" id="JAEDAL010000005">
    <property type="protein sequence ID" value="MBH9553495.1"/>
    <property type="molecule type" value="Genomic_DNA"/>
</dbReference>
<dbReference type="Gene3D" id="3.50.50.60">
    <property type="entry name" value="FAD/NAD(P)-binding domain"/>
    <property type="match status" value="2"/>
</dbReference>